<dbReference type="Proteomes" id="UP000554488">
    <property type="component" value="Unassembled WGS sequence"/>
</dbReference>
<dbReference type="SMART" id="SM00342">
    <property type="entry name" value="HTH_ARAC"/>
    <property type="match status" value="1"/>
</dbReference>
<name>A0A849XTU5_9FIRM</name>
<dbReference type="RefSeq" id="WP_175306214.1">
    <property type="nucleotide sequence ID" value="NZ_JABWDC010000093.1"/>
</dbReference>
<evidence type="ECO:0000313" key="6">
    <source>
        <dbReference type="Proteomes" id="UP000554488"/>
    </source>
</evidence>
<dbReference type="SUPFAM" id="SSF46689">
    <property type="entry name" value="Homeodomain-like"/>
    <property type="match status" value="1"/>
</dbReference>
<proteinExistence type="predicted"/>
<reference evidence="5 6" key="1">
    <citation type="submission" date="2020-04" db="EMBL/GenBank/DDBJ databases">
        <authorList>
            <person name="Pieper L."/>
        </authorList>
    </citation>
    <scope>NUCLEOTIDE SEQUENCE [LARGE SCALE GENOMIC DNA]</scope>
    <source>
        <strain evidence="5 6">F22</strain>
    </source>
</reference>
<evidence type="ECO:0000259" key="4">
    <source>
        <dbReference type="PROSITE" id="PS01124"/>
    </source>
</evidence>
<gene>
    <name evidence="5" type="ORF">HUU93_14930</name>
</gene>
<dbReference type="PROSITE" id="PS01124">
    <property type="entry name" value="HTH_ARAC_FAMILY_2"/>
    <property type="match status" value="1"/>
</dbReference>
<comment type="caution">
    <text evidence="5">The sequence shown here is derived from an EMBL/GenBank/DDBJ whole genome shotgun (WGS) entry which is preliminary data.</text>
</comment>
<dbReference type="InterPro" id="IPR018060">
    <property type="entry name" value="HTH_AraC"/>
</dbReference>
<evidence type="ECO:0000256" key="1">
    <source>
        <dbReference type="ARBA" id="ARBA00023015"/>
    </source>
</evidence>
<dbReference type="GO" id="GO:0003700">
    <property type="term" value="F:DNA-binding transcription factor activity"/>
    <property type="evidence" value="ECO:0007669"/>
    <property type="project" value="InterPro"/>
</dbReference>
<dbReference type="EMBL" id="JABWDC010000093">
    <property type="protein sequence ID" value="NUN87857.1"/>
    <property type="molecule type" value="Genomic_DNA"/>
</dbReference>
<dbReference type="InterPro" id="IPR020449">
    <property type="entry name" value="Tscrpt_reg_AraC-type_HTH"/>
</dbReference>
<dbReference type="Pfam" id="PF12833">
    <property type="entry name" value="HTH_18"/>
    <property type="match status" value="1"/>
</dbReference>
<dbReference type="InterPro" id="IPR009057">
    <property type="entry name" value="Homeodomain-like_sf"/>
</dbReference>
<feature type="domain" description="HTH araC/xylS-type" evidence="4">
    <location>
        <begin position="15"/>
        <end position="114"/>
    </location>
</feature>
<dbReference type="PRINTS" id="PR00032">
    <property type="entry name" value="HTHARAC"/>
</dbReference>
<evidence type="ECO:0000313" key="5">
    <source>
        <dbReference type="EMBL" id="NUN87857.1"/>
    </source>
</evidence>
<keyword evidence="1" id="KW-0805">Transcription regulation</keyword>
<protein>
    <submittedName>
        <fullName evidence="5">Helix-turn-helix transcriptional regulator</fullName>
    </submittedName>
</protein>
<dbReference type="AlphaFoldDB" id="A0A849XTU5"/>
<sequence length="119" mass="13723">MKNEKEKMIYSDVTINAMAYINQNYGDASITAAEVAEHVGVTSSWLSTKFKTETGIRVNDFINNVRIENAKKMFQDKEYMVYEVSEKTGFTSSQYFSKIFKEYTGLTPNQYRRKLLAGE</sequence>
<evidence type="ECO:0000256" key="3">
    <source>
        <dbReference type="ARBA" id="ARBA00023163"/>
    </source>
</evidence>
<reference evidence="5 6" key="2">
    <citation type="submission" date="2020-07" db="EMBL/GenBank/DDBJ databases">
        <title>Bacterial metabolism rescues the inhibition of intestinal drug absorption by food and drug additives.</title>
        <authorList>
            <person name="Zou L."/>
            <person name="Spanogiannopoulos P."/>
            <person name="Chien H.-C."/>
            <person name="Pieper L.M."/>
            <person name="Cai W."/>
            <person name="Khuri N."/>
            <person name="Pottel J."/>
            <person name="Vora B."/>
            <person name="Ni Z."/>
            <person name="Tsakalozou E."/>
            <person name="Zhang W."/>
            <person name="Shoichet B.K."/>
            <person name="Giacomini K.M."/>
            <person name="Turnbaugh P.J."/>
        </authorList>
    </citation>
    <scope>NUCLEOTIDE SEQUENCE [LARGE SCALE GENOMIC DNA]</scope>
    <source>
        <strain evidence="5 6">F22</strain>
    </source>
</reference>
<dbReference type="PANTHER" id="PTHR43280">
    <property type="entry name" value="ARAC-FAMILY TRANSCRIPTIONAL REGULATOR"/>
    <property type="match status" value="1"/>
</dbReference>
<dbReference type="GO" id="GO:0043565">
    <property type="term" value="F:sequence-specific DNA binding"/>
    <property type="evidence" value="ECO:0007669"/>
    <property type="project" value="InterPro"/>
</dbReference>
<dbReference type="Gene3D" id="1.10.10.60">
    <property type="entry name" value="Homeodomain-like"/>
    <property type="match status" value="2"/>
</dbReference>
<dbReference type="PANTHER" id="PTHR43280:SF2">
    <property type="entry name" value="HTH-TYPE TRANSCRIPTIONAL REGULATOR EXSA"/>
    <property type="match status" value="1"/>
</dbReference>
<evidence type="ECO:0000256" key="2">
    <source>
        <dbReference type="ARBA" id="ARBA00023125"/>
    </source>
</evidence>
<organism evidence="5 6">
    <name type="scientific">Coprococcus comes</name>
    <dbReference type="NCBI Taxonomy" id="410072"/>
    <lineage>
        <taxon>Bacteria</taxon>
        <taxon>Bacillati</taxon>
        <taxon>Bacillota</taxon>
        <taxon>Clostridia</taxon>
        <taxon>Lachnospirales</taxon>
        <taxon>Lachnospiraceae</taxon>
        <taxon>Coprococcus</taxon>
    </lineage>
</organism>
<accession>A0A849XTU5</accession>
<keyword evidence="3" id="KW-0804">Transcription</keyword>
<keyword evidence="2" id="KW-0238">DNA-binding</keyword>